<dbReference type="Pfam" id="PF04024">
    <property type="entry name" value="PspC"/>
    <property type="match status" value="1"/>
</dbReference>
<organism evidence="8 9">
    <name type="scientific">Gottfriedia endophytica</name>
    <dbReference type="NCBI Taxonomy" id="2820819"/>
    <lineage>
        <taxon>Bacteria</taxon>
        <taxon>Bacillati</taxon>
        <taxon>Bacillota</taxon>
        <taxon>Bacilli</taxon>
        <taxon>Bacillales</taxon>
        <taxon>Bacillaceae</taxon>
        <taxon>Gottfriedia</taxon>
    </lineage>
</organism>
<evidence type="ECO:0000256" key="6">
    <source>
        <dbReference type="SAM" id="Phobius"/>
    </source>
</evidence>
<evidence type="ECO:0000313" key="8">
    <source>
        <dbReference type="EMBL" id="MBP0726820.1"/>
    </source>
</evidence>
<comment type="caution">
    <text evidence="8">The sequence shown here is derived from an EMBL/GenBank/DDBJ whole genome shotgun (WGS) entry which is preliminary data.</text>
</comment>
<dbReference type="Proteomes" id="UP000682134">
    <property type="component" value="Unassembled WGS sequence"/>
</dbReference>
<proteinExistence type="predicted"/>
<keyword evidence="4 6" id="KW-1133">Transmembrane helix</keyword>
<reference evidence="8" key="1">
    <citation type="submission" date="2021-04" db="EMBL/GenBank/DDBJ databases">
        <title>Genome seq and assembly of Bacillus sp.</title>
        <authorList>
            <person name="Chhetri G."/>
        </authorList>
    </citation>
    <scope>NUCLEOTIDE SEQUENCE</scope>
    <source>
        <strain evidence="8">RG28</strain>
    </source>
</reference>
<gene>
    <name evidence="8" type="ORF">J5Y03_16810</name>
</gene>
<sequence>MRKLYRSSKDSMIAGVCGGLGKYFNMDSTLIRLLFVILFIIGFGSLFLVYLVWIFVVPKESDVDIL</sequence>
<evidence type="ECO:0000313" key="9">
    <source>
        <dbReference type="Proteomes" id="UP000682134"/>
    </source>
</evidence>
<dbReference type="GO" id="GO:0005886">
    <property type="term" value="C:plasma membrane"/>
    <property type="evidence" value="ECO:0007669"/>
    <property type="project" value="UniProtKB-SubCell"/>
</dbReference>
<evidence type="ECO:0000256" key="1">
    <source>
        <dbReference type="ARBA" id="ARBA00004162"/>
    </source>
</evidence>
<name>A0A940NLT0_9BACI</name>
<evidence type="ECO:0000256" key="3">
    <source>
        <dbReference type="ARBA" id="ARBA00022692"/>
    </source>
</evidence>
<dbReference type="PANTHER" id="PTHR33885:SF3">
    <property type="entry name" value="PHAGE SHOCK PROTEIN C"/>
    <property type="match status" value="1"/>
</dbReference>
<dbReference type="AlphaFoldDB" id="A0A940NLT0"/>
<evidence type="ECO:0000256" key="2">
    <source>
        <dbReference type="ARBA" id="ARBA00022475"/>
    </source>
</evidence>
<dbReference type="InterPro" id="IPR007168">
    <property type="entry name" value="Phageshock_PspC_N"/>
</dbReference>
<keyword evidence="9" id="KW-1185">Reference proteome</keyword>
<evidence type="ECO:0000256" key="5">
    <source>
        <dbReference type="ARBA" id="ARBA00023136"/>
    </source>
</evidence>
<feature type="transmembrane region" description="Helical" evidence="6">
    <location>
        <begin position="30"/>
        <end position="56"/>
    </location>
</feature>
<feature type="domain" description="Phage shock protein PspC N-terminal" evidence="7">
    <location>
        <begin position="2"/>
        <end position="60"/>
    </location>
</feature>
<keyword evidence="2" id="KW-1003">Cell membrane</keyword>
<accession>A0A940NLT0</accession>
<evidence type="ECO:0000259" key="7">
    <source>
        <dbReference type="Pfam" id="PF04024"/>
    </source>
</evidence>
<dbReference type="InterPro" id="IPR052027">
    <property type="entry name" value="PspC"/>
</dbReference>
<dbReference type="EMBL" id="JAGIYQ010000015">
    <property type="protein sequence ID" value="MBP0726820.1"/>
    <property type="molecule type" value="Genomic_DNA"/>
</dbReference>
<keyword evidence="3 6" id="KW-0812">Transmembrane</keyword>
<dbReference type="RefSeq" id="WP_209407164.1">
    <property type="nucleotide sequence ID" value="NZ_JAGIYQ010000015.1"/>
</dbReference>
<dbReference type="PANTHER" id="PTHR33885">
    <property type="entry name" value="PHAGE SHOCK PROTEIN C"/>
    <property type="match status" value="1"/>
</dbReference>
<protein>
    <submittedName>
        <fullName evidence="8">PspC domain-containing protein</fullName>
    </submittedName>
</protein>
<evidence type="ECO:0000256" key="4">
    <source>
        <dbReference type="ARBA" id="ARBA00022989"/>
    </source>
</evidence>
<comment type="subcellular location">
    <subcellularLocation>
        <location evidence="1">Cell membrane</location>
        <topology evidence="1">Single-pass membrane protein</topology>
    </subcellularLocation>
</comment>
<keyword evidence="5 6" id="KW-0472">Membrane</keyword>